<accession>A0A8K0KRU8</accession>
<evidence type="ECO:0000313" key="2">
    <source>
        <dbReference type="EMBL" id="KAG8239243.1"/>
    </source>
</evidence>
<name>A0A8K0KRU8_LADFU</name>
<dbReference type="PANTHER" id="PTHR16220:SF0">
    <property type="entry name" value="WD REPEAT-CONTAINING PROTEIN WRAP73"/>
    <property type="match status" value="1"/>
</dbReference>
<keyword evidence="3" id="KW-1185">Reference proteome</keyword>
<keyword evidence="1" id="KW-1133">Transmembrane helix</keyword>
<organism evidence="2 3">
    <name type="scientific">Ladona fulva</name>
    <name type="common">Scarce chaser dragonfly</name>
    <name type="synonym">Libellula fulva</name>
    <dbReference type="NCBI Taxonomy" id="123851"/>
    <lineage>
        <taxon>Eukaryota</taxon>
        <taxon>Metazoa</taxon>
        <taxon>Ecdysozoa</taxon>
        <taxon>Arthropoda</taxon>
        <taxon>Hexapoda</taxon>
        <taxon>Insecta</taxon>
        <taxon>Pterygota</taxon>
        <taxon>Palaeoptera</taxon>
        <taxon>Odonata</taxon>
        <taxon>Epiprocta</taxon>
        <taxon>Anisoptera</taxon>
        <taxon>Libelluloidea</taxon>
        <taxon>Libellulidae</taxon>
        <taxon>Ladona</taxon>
    </lineage>
</organism>
<dbReference type="PANTHER" id="PTHR16220">
    <property type="entry name" value="WD REPEAT PROTEIN 8-RELATED"/>
    <property type="match status" value="1"/>
</dbReference>
<keyword evidence="1" id="KW-0472">Membrane</keyword>
<comment type="caution">
    <text evidence="2">The sequence shown here is derived from an EMBL/GenBank/DDBJ whole genome shotgun (WGS) entry which is preliminary data.</text>
</comment>
<dbReference type="AlphaFoldDB" id="A0A8K0KRU8"/>
<dbReference type="Proteomes" id="UP000792457">
    <property type="component" value="Unassembled WGS sequence"/>
</dbReference>
<feature type="transmembrane region" description="Helical" evidence="1">
    <location>
        <begin position="171"/>
        <end position="188"/>
    </location>
</feature>
<evidence type="ECO:0000256" key="1">
    <source>
        <dbReference type="SAM" id="Phobius"/>
    </source>
</evidence>
<dbReference type="InterPro" id="IPR052778">
    <property type="entry name" value="Centrosome-WD_assoc"/>
</dbReference>
<keyword evidence="1" id="KW-0812">Transmembrane</keyword>
<dbReference type="OrthoDB" id="308690at2759"/>
<reference evidence="2" key="2">
    <citation type="submission" date="2017-10" db="EMBL/GenBank/DDBJ databases">
        <title>Ladona fulva Genome sequencing and assembly.</title>
        <authorList>
            <person name="Murali S."/>
            <person name="Richards S."/>
            <person name="Bandaranaike D."/>
            <person name="Bellair M."/>
            <person name="Blankenburg K."/>
            <person name="Chao H."/>
            <person name="Dinh H."/>
            <person name="Doddapaneni H."/>
            <person name="Dugan-Rocha S."/>
            <person name="Elkadiri S."/>
            <person name="Gnanaolivu R."/>
            <person name="Hernandez B."/>
            <person name="Skinner E."/>
            <person name="Javaid M."/>
            <person name="Lee S."/>
            <person name="Li M."/>
            <person name="Ming W."/>
            <person name="Munidasa M."/>
            <person name="Muniz J."/>
            <person name="Nguyen L."/>
            <person name="Hughes D."/>
            <person name="Osuji N."/>
            <person name="Pu L.-L."/>
            <person name="Puazo M."/>
            <person name="Qu C."/>
            <person name="Quiroz J."/>
            <person name="Raj R."/>
            <person name="Weissenberger G."/>
            <person name="Xin Y."/>
            <person name="Zou X."/>
            <person name="Han Y."/>
            <person name="Worley K."/>
            <person name="Muzny D."/>
            <person name="Gibbs R."/>
        </authorList>
    </citation>
    <scope>NUCLEOTIDE SEQUENCE</scope>
    <source>
        <strain evidence="2">Sampled in the wild</strain>
    </source>
</reference>
<dbReference type="InterPro" id="IPR015943">
    <property type="entry name" value="WD40/YVTN_repeat-like_dom_sf"/>
</dbReference>
<dbReference type="Gene3D" id="2.130.10.10">
    <property type="entry name" value="YVTN repeat-like/Quinoprotein amine dehydrogenase"/>
    <property type="match status" value="1"/>
</dbReference>
<proteinExistence type="predicted"/>
<dbReference type="SUPFAM" id="SSF82171">
    <property type="entry name" value="DPP6 N-terminal domain-like"/>
    <property type="match status" value="1"/>
</dbReference>
<protein>
    <submittedName>
        <fullName evidence="2">Uncharacterized protein</fullName>
    </submittedName>
</protein>
<dbReference type="GO" id="GO:0005815">
    <property type="term" value="C:microtubule organizing center"/>
    <property type="evidence" value="ECO:0007669"/>
    <property type="project" value="TreeGrafter"/>
</dbReference>
<dbReference type="GO" id="GO:1990811">
    <property type="term" value="C:MWP complex"/>
    <property type="evidence" value="ECO:0007669"/>
    <property type="project" value="TreeGrafter"/>
</dbReference>
<gene>
    <name evidence="2" type="ORF">J437_LFUL018915</name>
</gene>
<reference evidence="2" key="1">
    <citation type="submission" date="2013-04" db="EMBL/GenBank/DDBJ databases">
        <authorList>
            <person name="Qu J."/>
            <person name="Murali S.C."/>
            <person name="Bandaranaike D."/>
            <person name="Bellair M."/>
            <person name="Blankenburg K."/>
            <person name="Chao H."/>
            <person name="Dinh H."/>
            <person name="Doddapaneni H."/>
            <person name="Downs B."/>
            <person name="Dugan-Rocha S."/>
            <person name="Elkadiri S."/>
            <person name="Gnanaolivu R.D."/>
            <person name="Hernandez B."/>
            <person name="Javaid M."/>
            <person name="Jayaseelan J.C."/>
            <person name="Lee S."/>
            <person name="Li M."/>
            <person name="Ming W."/>
            <person name="Munidasa M."/>
            <person name="Muniz J."/>
            <person name="Nguyen L."/>
            <person name="Ongeri F."/>
            <person name="Osuji N."/>
            <person name="Pu L.-L."/>
            <person name="Puazo M."/>
            <person name="Qu C."/>
            <person name="Quiroz J."/>
            <person name="Raj R."/>
            <person name="Weissenberger G."/>
            <person name="Xin Y."/>
            <person name="Zou X."/>
            <person name="Han Y."/>
            <person name="Richards S."/>
            <person name="Worley K."/>
            <person name="Muzny D."/>
            <person name="Gibbs R."/>
        </authorList>
    </citation>
    <scope>NUCLEOTIDE SEQUENCE</scope>
    <source>
        <strain evidence="2">Sampled in the wild</strain>
    </source>
</reference>
<evidence type="ECO:0000313" key="3">
    <source>
        <dbReference type="Proteomes" id="UP000792457"/>
    </source>
</evidence>
<sequence>MVIEKRYAYADMKFSEAFVCSKRLNNFSPDGKLIAGANNQELYVISADSLRPIHSIKFGEKIDYIEWSSDSLYLLCASFNAAVVRVFSIENPTWKCKISEGTAGLVSVCWSPDSRHILTTATFHIQISVWSLLDETVSYVHYVKEGKPGMAFSPDGSYLAILERRETKDHILVLSCSTWTPFLVIVFIS</sequence>
<dbReference type="EMBL" id="KZ309567">
    <property type="protein sequence ID" value="KAG8239243.1"/>
    <property type="molecule type" value="Genomic_DNA"/>
</dbReference>